<feature type="transmembrane region" description="Helical" evidence="8">
    <location>
        <begin position="175"/>
        <end position="192"/>
    </location>
</feature>
<dbReference type="GO" id="GO:0005351">
    <property type="term" value="F:carbohydrate:proton symporter activity"/>
    <property type="evidence" value="ECO:0007669"/>
    <property type="project" value="TreeGrafter"/>
</dbReference>
<gene>
    <name evidence="10" type="ORF">LRAMOSA08527</name>
</gene>
<dbReference type="EMBL" id="LK023318">
    <property type="protein sequence ID" value="CDS05999.1"/>
    <property type="molecule type" value="Genomic_DNA"/>
</dbReference>
<comment type="similarity">
    <text evidence="2 7">Belongs to the major facilitator superfamily. Sugar transporter (TC 2.A.1.1) family.</text>
</comment>
<dbReference type="FunFam" id="1.20.1250.20:FF:000090">
    <property type="entry name" value="MFS sugar transporter, putative"/>
    <property type="match status" value="1"/>
</dbReference>
<feature type="domain" description="Major facilitator superfamily (MFS) profile" evidence="9">
    <location>
        <begin position="13"/>
        <end position="443"/>
    </location>
</feature>
<dbReference type="InterPro" id="IPR005829">
    <property type="entry name" value="Sugar_transporter_CS"/>
</dbReference>
<feature type="transmembrane region" description="Helical" evidence="8">
    <location>
        <begin position="258"/>
        <end position="281"/>
    </location>
</feature>
<feature type="transmembrane region" description="Helical" evidence="8">
    <location>
        <begin position="348"/>
        <end position="378"/>
    </location>
</feature>
<evidence type="ECO:0000256" key="2">
    <source>
        <dbReference type="ARBA" id="ARBA00010992"/>
    </source>
</evidence>
<proteinExistence type="inferred from homology"/>
<evidence type="ECO:0000256" key="5">
    <source>
        <dbReference type="ARBA" id="ARBA00022989"/>
    </source>
</evidence>
<reference evidence="10" key="1">
    <citation type="journal article" date="2014" name="Genome Announc.">
        <title>De novo whole-genome sequence and genome annotation of Lichtheimia ramosa.</title>
        <authorList>
            <person name="Linde J."/>
            <person name="Schwartze V."/>
            <person name="Binder U."/>
            <person name="Lass-Florl C."/>
            <person name="Voigt K."/>
            <person name="Horn F."/>
        </authorList>
    </citation>
    <scope>NUCLEOTIDE SEQUENCE</scope>
    <source>
        <strain evidence="10">JMRC FSU:6197</strain>
    </source>
</reference>
<keyword evidence="5 8" id="KW-1133">Transmembrane helix</keyword>
<feature type="transmembrane region" description="Helical" evidence="8">
    <location>
        <begin position="293"/>
        <end position="316"/>
    </location>
</feature>
<dbReference type="PANTHER" id="PTHR48022">
    <property type="entry name" value="PLASTIDIC GLUCOSE TRANSPORTER 4"/>
    <property type="match status" value="1"/>
</dbReference>
<keyword evidence="6 8" id="KW-0472">Membrane</keyword>
<dbReference type="InterPro" id="IPR020846">
    <property type="entry name" value="MFS_dom"/>
</dbReference>
<dbReference type="Gene3D" id="1.20.1250.20">
    <property type="entry name" value="MFS general substrate transporter like domains"/>
    <property type="match status" value="1"/>
</dbReference>
<dbReference type="InterPro" id="IPR036259">
    <property type="entry name" value="MFS_trans_sf"/>
</dbReference>
<keyword evidence="4 8" id="KW-0812">Transmembrane</keyword>
<dbReference type="SUPFAM" id="SSF103473">
    <property type="entry name" value="MFS general substrate transporter"/>
    <property type="match status" value="1"/>
</dbReference>
<evidence type="ECO:0000256" key="4">
    <source>
        <dbReference type="ARBA" id="ARBA00022692"/>
    </source>
</evidence>
<evidence type="ECO:0000256" key="1">
    <source>
        <dbReference type="ARBA" id="ARBA00004141"/>
    </source>
</evidence>
<dbReference type="PROSITE" id="PS50850">
    <property type="entry name" value="MFS"/>
    <property type="match status" value="1"/>
</dbReference>
<dbReference type="InterPro" id="IPR050360">
    <property type="entry name" value="MFS_Sugar_Transporters"/>
</dbReference>
<dbReference type="Pfam" id="PF00083">
    <property type="entry name" value="Sugar_tr"/>
    <property type="match status" value="1"/>
</dbReference>
<dbReference type="PRINTS" id="PR00171">
    <property type="entry name" value="SUGRTRNSPORT"/>
</dbReference>
<feature type="transmembrane region" description="Helical" evidence="8">
    <location>
        <begin position="323"/>
        <end position="342"/>
    </location>
</feature>
<comment type="subcellular location">
    <subcellularLocation>
        <location evidence="1">Membrane</location>
        <topology evidence="1">Multi-pass membrane protein</topology>
    </subcellularLocation>
</comment>
<evidence type="ECO:0000256" key="3">
    <source>
        <dbReference type="ARBA" id="ARBA00022448"/>
    </source>
</evidence>
<evidence type="ECO:0000313" key="10">
    <source>
        <dbReference type="EMBL" id="CDS05999.1"/>
    </source>
</evidence>
<evidence type="ECO:0000256" key="7">
    <source>
        <dbReference type="RuleBase" id="RU003346"/>
    </source>
</evidence>
<keyword evidence="3 7" id="KW-0813">Transport</keyword>
<dbReference type="PROSITE" id="PS00216">
    <property type="entry name" value="SUGAR_TRANSPORT_1"/>
    <property type="match status" value="2"/>
</dbReference>
<dbReference type="InterPro" id="IPR005828">
    <property type="entry name" value="MFS_sugar_transport-like"/>
</dbReference>
<protein>
    <recommendedName>
        <fullName evidence="9">Major facilitator superfamily (MFS) profile domain-containing protein</fullName>
    </recommendedName>
</protein>
<dbReference type="NCBIfam" id="TIGR00879">
    <property type="entry name" value="SP"/>
    <property type="match status" value="1"/>
</dbReference>
<organism evidence="10">
    <name type="scientific">Lichtheimia ramosa</name>
    <dbReference type="NCBI Taxonomy" id="688394"/>
    <lineage>
        <taxon>Eukaryota</taxon>
        <taxon>Fungi</taxon>
        <taxon>Fungi incertae sedis</taxon>
        <taxon>Mucoromycota</taxon>
        <taxon>Mucoromycotina</taxon>
        <taxon>Mucoromycetes</taxon>
        <taxon>Mucorales</taxon>
        <taxon>Lichtheimiaceae</taxon>
        <taxon>Lichtheimia</taxon>
    </lineage>
</organism>
<name>A0A077WFS1_9FUNG</name>
<dbReference type="PROSITE" id="PS00217">
    <property type="entry name" value="SUGAR_TRANSPORT_2"/>
    <property type="match status" value="1"/>
</dbReference>
<dbReference type="GO" id="GO:0016020">
    <property type="term" value="C:membrane"/>
    <property type="evidence" value="ECO:0007669"/>
    <property type="project" value="UniProtKB-SubCell"/>
</dbReference>
<feature type="transmembrane region" description="Helical" evidence="8">
    <location>
        <begin position="49"/>
        <end position="69"/>
    </location>
</feature>
<sequence>MTLLKGNPLLYSIACFASLGQFLFGYDQGVLSGVLVNQDWLETFNYPSSTLQGFVVSIFLLGAWITSYPASWFMDRLGRRWTIEIGSCVFIVGGILQTAAQNIAMLLVGRVIAGFGIGFLSTVLPVYTAELSRAHNRGTVTVAGMSINQFGYMCSAFVDYGFAYVNSSWSWRGPLLLQCVFAVILGAGCMFLPESPRFLVDKDHNEQASRVLAQMHGKEENDADVLEELHDIQHAVQYERTLGQTSWKEMMTTYKRRSLIAVLVQALGQLGGINIVTYYAPQMYQAVLGEGKLTILMAGFTALVYFIGAVAAVFLVDRVGRKPLFMTGSALMSIWLILMGVFNKYDLGLTSAILVIVFTMIYCGTFGATWACVDWLYPAEIFPLRARAKGMSLAVSSNWLCNFAVGQWTPELLDRIGWATYIFYMAFNVVAFGIVWFLFVETKGRSLEEIDAVFGDVSHAEVMQAAEEKVANTSFEEKSNVKKDESDLYKSLKAYPVHFPVS</sequence>
<accession>A0A077WFS1</accession>
<dbReference type="AlphaFoldDB" id="A0A077WFS1"/>
<evidence type="ECO:0000256" key="6">
    <source>
        <dbReference type="ARBA" id="ARBA00023136"/>
    </source>
</evidence>
<dbReference type="PANTHER" id="PTHR48022:SF73">
    <property type="entry name" value="METABOLITE TRANSPORT PROTEIN YDL199C-RELATED"/>
    <property type="match status" value="1"/>
</dbReference>
<evidence type="ECO:0000256" key="8">
    <source>
        <dbReference type="SAM" id="Phobius"/>
    </source>
</evidence>
<feature type="transmembrane region" description="Helical" evidence="8">
    <location>
        <begin position="390"/>
        <end position="409"/>
    </location>
</feature>
<feature type="transmembrane region" description="Helical" evidence="8">
    <location>
        <begin position="106"/>
        <end position="127"/>
    </location>
</feature>
<dbReference type="InterPro" id="IPR003663">
    <property type="entry name" value="Sugar/inositol_transpt"/>
</dbReference>
<evidence type="ECO:0000259" key="9">
    <source>
        <dbReference type="PROSITE" id="PS50850"/>
    </source>
</evidence>
<dbReference type="OrthoDB" id="4142200at2759"/>
<feature type="transmembrane region" description="Helical" evidence="8">
    <location>
        <begin position="421"/>
        <end position="440"/>
    </location>
</feature>